<comment type="caution">
    <text evidence="3">The sequence shown here is derived from an EMBL/GenBank/DDBJ whole genome shotgun (WGS) entry which is preliminary data.</text>
</comment>
<feature type="compositionally biased region" description="Basic residues" evidence="1">
    <location>
        <begin position="175"/>
        <end position="184"/>
    </location>
</feature>
<name>A0A9P9W9J3_9PEZI</name>
<organism evidence="3 4">
    <name type="scientific">Neoarthrinium moseri</name>
    <dbReference type="NCBI Taxonomy" id="1658444"/>
    <lineage>
        <taxon>Eukaryota</taxon>
        <taxon>Fungi</taxon>
        <taxon>Dikarya</taxon>
        <taxon>Ascomycota</taxon>
        <taxon>Pezizomycotina</taxon>
        <taxon>Sordariomycetes</taxon>
        <taxon>Xylariomycetidae</taxon>
        <taxon>Amphisphaeriales</taxon>
        <taxon>Apiosporaceae</taxon>
        <taxon>Neoarthrinium</taxon>
    </lineage>
</organism>
<sequence>MAPVQRLANTILPTRSISDLATKILPRQASTTTVVATTETTSGGTVLSGGAIAGIVIGSIAGFLLILWLLRSCTNLGSPGLWGSTFGSHDEKPPKTSEPAYLYTQETRGGHRHGHHHHHGHRSRSRHSHYDRSPRRSVEVRNVTTTRPVYTERGRSPRAPQPTYHARDARDARRERRSSRTYYG</sequence>
<accession>A0A9P9W9J3</accession>
<feature type="transmembrane region" description="Helical" evidence="2">
    <location>
        <begin position="51"/>
        <end position="70"/>
    </location>
</feature>
<evidence type="ECO:0000256" key="1">
    <source>
        <dbReference type="SAM" id="MobiDB-lite"/>
    </source>
</evidence>
<dbReference type="OrthoDB" id="5423884at2759"/>
<dbReference type="AlphaFoldDB" id="A0A9P9W9J3"/>
<proteinExistence type="predicted"/>
<gene>
    <name evidence="3" type="ORF">JX265_012775</name>
</gene>
<keyword evidence="2" id="KW-0812">Transmembrane</keyword>
<evidence type="ECO:0000313" key="4">
    <source>
        <dbReference type="Proteomes" id="UP000829685"/>
    </source>
</evidence>
<feature type="region of interest" description="Disordered" evidence="1">
    <location>
        <begin position="107"/>
        <end position="184"/>
    </location>
</feature>
<dbReference type="EMBL" id="JAFIMR010000058">
    <property type="protein sequence ID" value="KAI1853019.1"/>
    <property type="molecule type" value="Genomic_DNA"/>
</dbReference>
<dbReference type="Proteomes" id="UP000829685">
    <property type="component" value="Unassembled WGS sequence"/>
</dbReference>
<evidence type="ECO:0000256" key="2">
    <source>
        <dbReference type="SAM" id="Phobius"/>
    </source>
</evidence>
<evidence type="ECO:0000313" key="3">
    <source>
        <dbReference type="EMBL" id="KAI1853019.1"/>
    </source>
</evidence>
<feature type="compositionally biased region" description="Basic and acidic residues" evidence="1">
    <location>
        <begin position="165"/>
        <end position="174"/>
    </location>
</feature>
<feature type="compositionally biased region" description="Basic and acidic residues" evidence="1">
    <location>
        <begin position="128"/>
        <end position="139"/>
    </location>
</feature>
<feature type="compositionally biased region" description="Basic residues" evidence="1">
    <location>
        <begin position="110"/>
        <end position="127"/>
    </location>
</feature>
<keyword evidence="2" id="KW-1133">Transmembrane helix</keyword>
<reference evidence="3" key="1">
    <citation type="submission" date="2021-03" db="EMBL/GenBank/DDBJ databases">
        <title>Revisited historic fungal species revealed as producer of novel bioactive compounds through whole genome sequencing and comparative genomics.</title>
        <authorList>
            <person name="Vignolle G.A."/>
            <person name="Hochenegger N."/>
            <person name="Mach R.L."/>
            <person name="Mach-Aigner A.R."/>
            <person name="Javad Rahimi M."/>
            <person name="Salim K.A."/>
            <person name="Chan C.M."/>
            <person name="Lim L.B.L."/>
            <person name="Cai F."/>
            <person name="Druzhinina I.S."/>
            <person name="U'Ren J.M."/>
            <person name="Derntl C."/>
        </authorList>
    </citation>
    <scope>NUCLEOTIDE SEQUENCE</scope>
    <source>
        <strain evidence="3">TUCIM 5799</strain>
    </source>
</reference>
<protein>
    <submittedName>
        <fullName evidence="3">Uncharacterized protein</fullName>
    </submittedName>
</protein>
<keyword evidence="4" id="KW-1185">Reference proteome</keyword>
<keyword evidence="2" id="KW-0472">Membrane</keyword>